<evidence type="ECO:0000256" key="7">
    <source>
        <dbReference type="SAM" id="Phobius"/>
    </source>
</evidence>
<evidence type="ECO:0000313" key="10">
    <source>
        <dbReference type="Proteomes" id="UP000015388"/>
    </source>
</evidence>
<keyword evidence="4 7" id="KW-0812">Transmembrane</keyword>
<dbReference type="InterPro" id="IPR010290">
    <property type="entry name" value="TM_effector"/>
</dbReference>
<evidence type="ECO:0000313" key="9">
    <source>
        <dbReference type="EMBL" id="AGS33650.1"/>
    </source>
</evidence>
<dbReference type="GO" id="GO:0005886">
    <property type="term" value="C:plasma membrane"/>
    <property type="evidence" value="ECO:0007669"/>
    <property type="project" value="UniProtKB-SubCell"/>
</dbReference>
<feature type="transmembrane region" description="Helical" evidence="7">
    <location>
        <begin position="360"/>
        <end position="380"/>
    </location>
</feature>
<feature type="transmembrane region" description="Helical" evidence="7">
    <location>
        <begin position="291"/>
        <end position="312"/>
    </location>
</feature>
<dbReference type="eggNOG" id="COG0477">
    <property type="taxonomic scope" value="Bacteria"/>
</dbReference>
<dbReference type="Pfam" id="PF05977">
    <property type="entry name" value="MFS_3"/>
    <property type="match status" value="1"/>
</dbReference>
<sequence length="427" mass="44742">MGIRDVFADTRPLRNPAYRRLWTANIFTQLGAQLTVVAVPTHIYSLTGSSAYVGLTGLFGLVPLIVFGLYGGSIADAFDKRTVLIVTTLGMTLSAAGMWAMTLTGAVNVWWLLTLFALQQAFFAVNQPTRTAVIRRLLPLDQLAAGSSLNMMLMQAGAIVGPLIAGALIPLTGYAWLYFIDLVCLVPTLGAVLALTAMAPTGTTVERAGLRSVISGLRYLGGHPVLLVAMLLDLLAMGFGMPRALYPEMAEVDFGGSPLMLSALYSSLAVGAVLGGLFSGWITREVRQGKAVTICIVVWGLAVTVAGVAVMASPGAVTAWAVLVIVMLVVGGAADMFSASLRNAITQQSTTDEMQGRVQGAYFVIVAGGPRIADVLHGWAAGWWGAGLTTAVGGILAVVSTVVCVALVPKFWRYRRPAPDVGAGLVS</sequence>
<feature type="transmembrane region" description="Helical" evidence="7">
    <location>
        <begin position="50"/>
        <end position="70"/>
    </location>
</feature>
<dbReference type="PROSITE" id="PS50850">
    <property type="entry name" value="MFS"/>
    <property type="match status" value="1"/>
</dbReference>
<evidence type="ECO:0000256" key="5">
    <source>
        <dbReference type="ARBA" id="ARBA00022989"/>
    </source>
</evidence>
<dbReference type="OrthoDB" id="5494559at2"/>
<dbReference type="InterPro" id="IPR020846">
    <property type="entry name" value="MFS_dom"/>
</dbReference>
<feature type="transmembrane region" description="Helical" evidence="7">
    <location>
        <begin position="21"/>
        <end position="44"/>
    </location>
</feature>
<evidence type="ECO:0000256" key="3">
    <source>
        <dbReference type="ARBA" id="ARBA00022475"/>
    </source>
</evidence>
<dbReference type="GO" id="GO:0022857">
    <property type="term" value="F:transmembrane transporter activity"/>
    <property type="evidence" value="ECO:0007669"/>
    <property type="project" value="InterPro"/>
</dbReference>
<dbReference type="Gene3D" id="1.20.1250.20">
    <property type="entry name" value="MFS general substrate transporter like domains"/>
    <property type="match status" value="1"/>
</dbReference>
<keyword evidence="10" id="KW-1185">Reference proteome</keyword>
<feature type="transmembrane region" description="Helical" evidence="7">
    <location>
        <begin position="386"/>
        <end position="408"/>
    </location>
</feature>
<keyword evidence="3" id="KW-1003">Cell membrane</keyword>
<dbReference type="PANTHER" id="PTHR23513:SF9">
    <property type="entry name" value="ENTEROBACTIN EXPORTER ENTS"/>
    <property type="match status" value="1"/>
</dbReference>
<dbReference type="CDD" id="cd06173">
    <property type="entry name" value="MFS_MefA_like"/>
    <property type="match status" value="1"/>
</dbReference>
<feature type="domain" description="Major facilitator superfamily (MFS) profile" evidence="8">
    <location>
        <begin position="17"/>
        <end position="412"/>
    </location>
</feature>
<feature type="transmembrane region" description="Helical" evidence="7">
    <location>
        <begin position="259"/>
        <end position="279"/>
    </location>
</feature>
<dbReference type="Proteomes" id="UP000015388">
    <property type="component" value="Chromosome"/>
</dbReference>
<dbReference type="HOGENOM" id="CLU_034180_11_0_11"/>
<feature type="transmembrane region" description="Helical" evidence="7">
    <location>
        <begin position="175"/>
        <end position="198"/>
    </location>
</feature>
<dbReference type="PATRIC" id="fig|1224163.3.peg.166"/>
<dbReference type="AlphaFoldDB" id="S5SZE7"/>
<feature type="transmembrane region" description="Helical" evidence="7">
    <location>
        <begin position="219"/>
        <end position="239"/>
    </location>
</feature>
<evidence type="ECO:0000259" key="8">
    <source>
        <dbReference type="PROSITE" id="PS50850"/>
    </source>
</evidence>
<keyword evidence="2" id="KW-0813">Transport</keyword>
<evidence type="ECO:0000256" key="2">
    <source>
        <dbReference type="ARBA" id="ARBA00022448"/>
    </source>
</evidence>
<name>S5SZE7_9CORY</name>
<accession>S5SZE7</accession>
<keyword evidence="5 7" id="KW-1133">Transmembrane helix</keyword>
<feature type="transmembrane region" description="Helical" evidence="7">
    <location>
        <begin position="147"/>
        <end position="169"/>
    </location>
</feature>
<dbReference type="STRING" id="1224163.B841_00835"/>
<evidence type="ECO:0000256" key="1">
    <source>
        <dbReference type="ARBA" id="ARBA00004429"/>
    </source>
</evidence>
<feature type="transmembrane region" description="Helical" evidence="7">
    <location>
        <begin position="108"/>
        <end position="126"/>
    </location>
</feature>
<dbReference type="RefSeq" id="WP_020933585.1">
    <property type="nucleotide sequence ID" value="NC_021915.1"/>
</dbReference>
<protein>
    <recommendedName>
        <fullName evidence="8">Major facilitator superfamily (MFS) profile domain-containing protein</fullName>
    </recommendedName>
</protein>
<dbReference type="PANTHER" id="PTHR23513">
    <property type="entry name" value="INTEGRAL MEMBRANE EFFLUX PROTEIN-RELATED"/>
    <property type="match status" value="1"/>
</dbReference>
<proteinExistence type="predicted"/>
<keyword evidence="6 7" id="KW-0472">Membrane</keyword>
<gene>
    <name evidence="9" type="ORF">B841_00835</name>
</gene>
<dbReference type="InterPro" id="IPR036259">
    <property type="entry name" value="MFS_trans_sf"/>
</dbReference>
<evidence type="ECO:0000256" key="6">
    <source>
        <dbReference type="ARBA" id="ARBA00023136"/>
    </source>
</evidence>
<dbReference type="SUPFAM" id="SSF103473">
    <property type="entry name" value="MFS general substrate transporter"/>
    <property type="match status" value="1"/>
</dbReference>
<dbReference type="KEGG" id="cmd:B841_00835"/>
<reference evidence="9 10" key="1">
    <citation type="submission" date="2012-11" db="EMBL/GenBank/DDBJ databases">
        <title>The complete genome sequence of Corynebacterium maris Coryn-1 (=DSM 45190).</title>
        <authorList>
            <person name="Schaffert L."/>
            <person name="Albersmeier A."/>
            <person name="Kalinowski J."/>
            <person name="Ruckert C."/>
        </authorList>
    </citation>
    <scope>NUCLEOTIDE SEQUENCE [LARGE SCALE GENOMIC DNA]</scope>
    <source>
        <strain evidence="10">Coryn-1</strain>
    </source>
</reference>
<dbReference type="EMBL" id="CP003924">
    <property type="protein sequence ID" value="AGS33650.1"/>
    <property type="molecule type" value="Genomic_DNA"/>
</dbReference>
<comment type="subcellular location">
    <subcellularLocation>
        <location evidence="1">Cell inner membrane</location>
        <topology evidence="1">Multi-pass membrane protein</topology>
    </subcellularLocation>
</comment>
<organism evidence="9 10">
    <name type="scientific">Corynebacterium maris DSM 45190</name>
    <dbReference type="NCBI Taxonomy" id="1224163"/>
    <lineage>
        <taxon>Bacteria</taxon>
        <taxon>Bacillati</taxon>
        <taxon>Actinomycetota</taxon>
        <taxon>Actinomycetes</taxon>
        <taxon>Mycobacteriales</taxon>
        <taxon>Corynebacteriaceae</taxon>
        <taxon>Corynebacterium</taxon>
    </lineage>
</organism>
<feature type="transmembrane region" description="Helical" evidence="7">
    <location>
        <begin position="82"/>
        <end position="102"/>
    </location>
</feature>
<evidence type="ECO:0000256" key="4">
    <source>
        <dbReference type="ARBA" id="ARBA00022692"/>
    </source>
</evidence>
<feature type="transmembrane region" description="Helical" evidence="7">
    <location>
        <begin position="318"/>
        <end position="339"/>
    </location>
</feature>